<comment type="function">
    <text evidence="10">Part of the ABC transporter FtsEX involved in asymmetric cellular division facilitating the initiation of sporulation.</text>
</comment>
<dbReference type="Pfam" id="PF02687">
    <property type="entry name" value="FtsX"/>
    <property type="match status" value="1"/>
</dbReference>
<organism evidence="14 15">
    <name type="scientific">Clostridium moniliforme</name>
    <dbReference type="NCBI Taxonomy" id="39489"/>
    <lineage>
        <taxon>Bacteria</taxon>
        <taxon>Bacillati</taxon>
        <taxon>Bacillota</taxon>
        <taxon>Clostridia</taxon>
        <taxon>Eubacteriales</taxon>
        <taxon>Clostridiaceae</taxon>
        <taxon>Clostridium</taxon>
    </lineage>
</organism>
<dbReference type="EMBL" id="JAGGJZ010000006">
    <property type="protein sequence ID" value="MBP1890417.1"/>
    <property type="molecule type" value="Genomic_DNA"/>
</dbReference>
<sequence length="297" mass="32947">MMKINTVNHFISDALKSLRRNKTICFASVITVLITFFVLGIFLLMTKNVGLALDNVQSKVELKVFLKDDIKLIEKREVEIKLHELPGVKEVQYESKDDAFKNFQESTKENKGLLEGYSLDKNPFPASYIVKLSDPSYAKSVTEGVKNLPGVESIGNQQDLINTITKVVNAIKGVGLVLFIILVGVAVFLIMNTTKLTVYSRRREVGIMKFVGATDWFIRWPFIIEGMIIGLVGSLLSVLLIFIAYKGFITWISGKLLLISLVPLSYVGTSLLLYFALGGLVVGGVASYAALRKFLVV</sequence>
<dbReference type="Proteomes" id="UP000783390">
    <property type="component" value="Unassembled WGS sequence"/>
</dbReference>
<evidence type="ECO:0000259" key="13">
    <source>
        <dbReference type="Pfam" id="PF18075"/>
    </source>
</evidence>
<evidence type="ECO:0000313" key="15">
    <source>
        <dbReference type="Proteomes" id="UP000783390"/>
    </source>
</evidence>
<evidence type="ECO:0000259" key="12">
    <source>
        <dbReference type="Pfam" id="PF02687"/>
    </source>
</evidence>
<keyword evidence="8 10" id="KW-0472">Membrane</keyword>
<feature type="transmembrane region" description="Helical" evidence="11">
    <location>
        <begin position="265"/>
        <end position="291"/>
    </location>
</feature>
<proteinExistence type="inferred from homology"/>
<dbReference type="InterPro" id="IPR040690">
    <property type="entry name" value="FtsX_ECD"/>
</dbReference>
<feature type="transmembrane region" description="Helical" evidence="11">
    <location>
        <begin position="176"/>
        <end position="199"/>
    </location>
</feature>
<keyword evidence="9 10" id="KW-0131">Cell cycle</keyword>
<evidence type="ECO:0000256" key="6">
    <source>
        <dbReference type="ARBA" id="ARBA00022692"/>
    </source>
</evidence>
<feature type="domain" description="ABC3 transporter permease C-terminal" evidence="12">
    <location>
        <begin position="177"/>
        <end position="294"/>
    </location>
</feature>
<dbReference type="PANTHER" id="PTHR47755">
    <property type="entry name" value="CELL DIVISION PROTEIN FTSX"/>
    <property type="match status" value="1"/>
</dbReference>
<evidence type="ECO:0000256" key="1">
    <source>
        <dbReference type="ARBA" id="ARBA00004651"/>
    </source>
</evidence>
<dbReference type="GO" id="GO:0051301">
    <property type="term" value="P:cell division"/>
    <property type="evidence" value="ECO:0007669"/>
    <property type="project" value="UniProtKB-KW"/>
</dbReference>
<evidence type="ECO:0000256" key="4">
    <source>
        <dbReference type="ARBA" id="ARBA00022475"/>
    </source>
</evidence>
<evidence type="ECO:0000256" key="9">
    <source>
        <dbReference type="ARBA" id="ARBA00023306"/>
    </source>
</evidence>
<protein>
    <recommendedName>
        <fullName evidence="3 10">Cell division protein FtsX</fullName>
    </recommendedName>
</protein>
<comment type="similarity">
    <text evidence="2 10">Belongs to the ABC-4 integral membrane protein family. FtsX subfamily.</text>
</comment>
<evidence type="ECO:0000256" key="8">
    <source>
        <dbReference type="ARBA" id="ARBA00023136"/>
    </source>
</evidence>
<evidence type="ECO:0000256" key="11">
    <source>
        <dbReference type="SAM" id="Phobius"/>
    </source>
</evidence>
<dbReference type="Pfam" id="PF18075">
    <property type="entry name" value="FtsX_ECD"/>
    <property type="match status" value="1"/>
</dbReference>
<keyword evidence="6 11" id="KW-0812">Transmembrane</keyword>
<feature type="transmembrane region" description="Helical" evidence="11">
    <location>
        <begin position="24"/>
        <end position="45"/>
    </location>
</feature>
<evidence type="ECO:0000256" key="7">
    <source>
        <dbReference type="ARBA" id="ARBA00022989"/>
    </source>
</evidence>
<accession>A0ABS4F2V4</accession>
<evidence type="ECO:0000256" key="10">
    <source>
        <dbReference type="PIRNR" id="PIRNR003097"/>
    </source>
</evidence>
<dbReference type="InterPro" id="IPR003838">
    <property type="entry name" value="ABC3_permease_C"/>
</dbReference>
<comment type="subcellular location">
    <subcellularLocation>
        <location evidence="1">Cell membrane</location>
        <topology evidence="1">Multi-pass membrane protein</topology>
    </subcellularLocation>
</comment>
<evidence type="ECO:0000313" key="14">
    <source>
        <dbReference type="EMBL" id="MBP1890417.1"/>
    </source>
</evidence>
<evidence type="ECO:0000256" key="5">
    <source>
        <dbReference type="ARBA" id="ARBA00022618"/>
    </source>
</evidence>
<feature type="domain" description="FtsX extracellular" evidence="13">
    <location>
        <begin position="60"/>
        <end position="154"/>
    </location>
</feature>
<dbReference type="PIRSF" id="PIRSF003097">
    <property type="entry name" value="FtsX"/>
    <property type="match status" value="1"/>
</dbReference>
<keyword evidence="4 10" id="KW-1003">Cell membrane</keyword>
<dbReference type="Gene3D" id="3.30.70.3040">
    <property type="match status" value="1"/>
</dbReference>
<evidence type="ECO:0000256" key="2">
    <source>
        <dbReference type="ARBA" id="ARBA00007379"/>
    </source>
</evidence>
<dbReference type="NCBIfam" id="NF038347">
    <property type="entry name" value="FtsX_Gpos"/>
    <property type="match status" value="1"/>
</dbReference>
<keyword evidence="5 10" id="KW-0132">Cell division</keyword>
<keyword evidence="7 11" id="KW-1133">Transmembrane helix</keyword>
<comment type="caution">
    <text evidence="14">The sequence shown here is derived from an EMBL/GenBank/DDBJ whole genome shotgun (WGS) entry which is preliminary data.</text>
</comment>
<name>A0ABS4F2V4_9CLOT</name>
<evidence type="ECO:0000256" key="3">
    <source>
        <dbReference type="ARBA" id="ARBA00021907"/>
    </source>
</evidence>
<keyword evidence="15" id="KW-1185">Reference proteome</keyword>
<feature type="transmembrane region" description="Helical" evidence="11">
    <location>
        <begin position="220"/>
        <end position="245"/>
    </location>
</feature>
<gene>
    <name evidence="14" type="ORF">J2Z53_002012</name>
</gene>
<reference evidence="14 15" key="1">
    <citation type="submission" date="2021-03" db="EMBL/GenBank/DDBJ databases">
        <title>Genomic Encyclopedia of Type Strains, Phase IV (KMG-IV): sequencing the most valuable type-strain genomes for metagenomic binning, comparative biology and taxonomic classification.</title>
        <authorList>
            <person name="Goeker M."/>
        </authorList>
    </citation>
    <scope>NUCLEOTIDE SEQUENCE [LARGE SCALE GENOMIC DNA]</scope>
    <source>
        <strain evidence="14 15">DSM 3984</strain>
    </source>
</reference>
<dbReference type="InterPro" id="IPR058204">
    <property type="entry name" value="FtsX_firmicutes-type"/>
</dbReference>
<dbReference type="PANTHER" id="PTHR47755:SF1">
    <property type="entry name" value="CELL DIVISION PROTEIN FTSX"/>
    <property type="match status" value="1"/>
</dbReference>
<dbReference type="InterPro" id="IPR004513">
    <property type="entry name" value="FtsX"/>
</dbReference>